<dbReference type="OrthoDB" id="10581893at2759"/>
<name>A0A077Z1C6_TRITR</name>
<dbReference type="InterPro" id="IPR001876">
    <property type="entry name" value="Znf_RanBP2"/>
</dbReference>
<reference evidence="6" key="1">
    <citation type="submission" date="2014-01" db="EMBL/GenBank/DDBJ databases">
        <authorList>
            <person name="Aslett M."/>
        </authorList>
    </citation>
    <scope>NUCLEOTIDE SEQUENCE</scope>
</reference>
<evidence type="ECO:0000313" key="6">
    <source>
        <dbReference type="EMBL" id="CDW53876.1"/>
    </source>
</evidence>
<evidence type="ECO:0000256" key="4">
    <source>
        <dbReference type="SAM" id="MobiDB-lite"/>
    </source>
</evidence>
<evidence type="ECO:0000259" key="5">
    <source>
        <dbReference type="PROSITE" id="PS01358"/>
    </source>
</evidence>
<protein>
    <recommendedName>
        <fullName evidence="5">RanBP2-type domain-containing protein</fullName>
    </recommendedName>
</protein>
<sequence length="285" mass="32241">MASLEKIVGSEFANDDKVDYREWLFLLQYDDELKKLVNAPLKNTVSLSEIIKNPMSIYRGQKAADSTPPTPYVLEADISVAFRKKARRRRLKKRVSSKKPSRVAKKALAPAESFSSFPSVPIKARTITVQKETEGDFSCSFEPKNLKDQPPGTFGFSPPLDLRLFGQPSSASAEMPVELDDSEGWTCKLCDVHNPVSAPYCTWCLFIKPGKRLSEAISKVIEEQKCRLVKSEKGKTQARKMQRKKNQKKKVKKQRKRKGKKKADKPHQELDNTTKCSNGKLIHIS</sequence>
<dbReference type="PROSITE" id="PS01358">
    <property type="entry name" value="ZF_RANBP2_1"/>
    <property type="match status" value="1"/>
</dbReference>
<keyword evidence="3" id="KW-0862">Zinc</keyword>
<feature type="domain" description="RanBP2-type" evidence="5">
    <location>
        <begin position="185"/>
        <end position="204"/>
    </location>
</feature>
<evidence type="ECO:0000256" key="1">
    <source>
        <dbReference type="ARBA" id="ARBA00022723"/>
    </source>
</evidence>
<evidence type="ECO:0000256" key="3">
    <source>
        <dbReference type="ARBA" id="ARBA00022833"/>
    </source>
</evidence>
<dbReference type="Proteomes" id="UP000030665">
    <property type="component" value="Unassembled WGS sequence"/>
</dbReference>
<keyword evidence="2" id="KW-0863">Zinc-finger</keyword>
<evidence type="ECO:0000256" key="2">
    <source>
        <dbReference type="ARBA" id="ARBA00022771"/>
    </source>
</evidence>
<keyword evidence="7" id="KW-1185">Reference proteome</keyword>
<dbReference type="AlphaFoldDB" id="A0A077Z1C6"/>
<accession>A0A077Z1C6</accession>
<reference evidence="6" key="2">
    <citation type="submission" date="2014-03" db="EMBL/GenBank/DDBJ databases">
        <title>The whipworm genome and dual-species transcriptomics of an intimate host-pathogen interaction.</title>
        <authorList>
            <person name="Foth B.J."/>
            <person name="Tsai I.J."/>
            <person name="Reid A.J."/>
            <person name="Bancroft A.J."/>
            <person name="Nichol S."/>
            <person name="Tracey A."/>
            <person name="Holroyd N."/>
            <person name="Cotton J.A."/>
            <person name="Stanley E.J."/>
            <person name="Zarowiecki M."/>
            <person name="Liu J.Z."/>
            <person name="Huckvale T."/>
            <person name="Cooper P.J."/>
            <person name="Grencis R.K."/>
            <person name="Berriman M."/>
        </authorList>
    </citation>
    <scope>NUCLEOTIDE SEQUENCE [LARGE SCALE GENOMIC DNA]</scope>
</reference>
<dbReference type="EMBL" id="HG805871">
    <property type="protein sequence ID" value="CDW53876.1"/>
    <property type="molecule type" value="Genomic_DNA"/>
</dbReference>
<proteinExistence type="predicted"/>
<feature type="region of interest" description="Disordered" evidence="4">
    <location>
        <begin position="232"/>
        <end position="285"/>
    </location>
</feature>
<organism evidence="6 7">
    <name type="scientific">Trichuris trichiura</name>
    <name type="common">Whipworm</name>
    <name type="synonym">Trichocephalus trichiurus</name>
    <dbReference type="NCBI Taxonomy" id="36087"/>
    <lineage>
        <taxon>Eukaryota</taxon>
        <taxon>Metazoa</taxon>
        <taxon>Ecdysozoa</taxon>
        <taxon>Nematoda</taxon>
        <taxon>Enoplea</taxon>
        <taxon>Dorylaimia</taxon>
        <taxon>Trichinellida</taxon>
        <taxon>Trichuridae</taxon>
        <taxon>Trichuris</taxon>
    </lineage>
</organism>
<feature type="compositionally biased region" description="Basic residues" evidence="4">
    <location>
        <begin position="236"/>
        <end position="264"/>
    </location>
</feature>
<keyword evidence="1" id="KW-0479">Metal-binding</keyword>
<gene>
    <name evidence="6" type="ORF">TTRE_0000214401</name>
</gene>
<evidence type="ECO:0000313" key="7">
    <source>
        <dbReference type="Proteomes" id="UP000030665"/>
    </source>
</evidence>
<dbReference type="GO" id="GO:0008270">
    <property type="term" value="F:zinc ion binding"/>
    <property type="evidence" value="ECO:0007669"/>
    <property type="project" value="UniProtKB-KW"/>
</dbReference>